<accession>A0A163KVE2</accession>
<gene>
    <name evidence="2" type="ORF">ST47_g1581</name>
</gene>
<comment type="caution">
    <text evidence="2">The sequence shown here is derived from an EMBL/GenBank/DDBJ whole genome shotgun (WGS) entry which is preliminary data.</text>
</comment>
<sequence length="86" mass="9499">MDPKDIPTKVPRLSYKEPDIPGSFPVDEDEEDKDMHRFNDASRAPDHGDATGLITNDGDANVPEEEKSTPSDTSHNQNVTHKTTVP</sequence>
<name>A0A163KVE2_DIDRA</name>
<feature type="region of interest" description="Disordered" evidence="1">
    <location>
        <begin position="1"/>
        <end position="86"/>
    </location>
</feature>
<evidence type="ECO:0000256" key="1">
    <source>
        <dbReference type="SAM" id="MobiDB-lite"/>
    </source>
</evidence>
<protein>
    <submittedName>
        <fullName evidence="2">Uncharacterized protein</fullName>
    </submittedName>
</protein>
<evidence type="ECO:0000313" key="3">
    <source>
        <dbReference type="Proteomes" id="UP000076837"/>
    </source>
</evidence>
<reference evidence="2 3" key="1">
    <citation type="journal article" date="2016" name="Sci. Rep.">
        <title>Draft genome sequencing and secretome analysis of fungal phytopathogen Ascochyta rabiei provides insight into the necrotrophic effector repertoire.</title>
        <authorList>
            <person name="Verma S."/>
            <person name="Gazara R.K."/>
            <person name="Nizam S."/>
            <person name="Parween S."/>
            <person name="Chattopadhyay D."/>
            <person name="Verma P.K."/>
        </authorList>
    </citation>
    <scope>NUCLEOTIDE SEQUENCE [LARGE SCALE GENOMIC DNA]</scope>
    <source>
        <strain evidence="2 3">ArDII</strain>
    </source>
</reference>
<evidence type="ECO:0000313" key="2">
    <source>
        <dbReference type="EMBL" id="KZM27277.1"/>
    </source>
</evidence>
<proteinExistence type="predicted"/>
<keyword evidence="3" id="KW-1185">Reference proteome</keyword>
<feature type="compositionally biased region" description="Basic and acidic residues" evidence="1">
    <location>
        <begin position="33"/>
        <end position="49"/>
    </location>
</feature>
<dbReference type="AlphaFoldDB" id="A0A163KVE2"/>
<dbReference type="EMBL" id="JYNV01000074">
    <property type="protein sequence ID" value="KZM27277.1"/>
    <property type="molecule type" value="Genomic_DNA"/>
</dbReference>
<dbReference type="Proteomes" id="UP000076837">
    <property type="component" value="Unassembled WGS sequence"/>
</dbReference>
<organism evidence="2 3">
    <name type="scientific">Didymella rabiei</name>
    <name type="common">Chickpea ascochyta blight fungus</name>
    <name type="synonym">Mycosphaerella rabiei</name>
    <dbReference type="NCBI Taxonomy" id="5454"/>
    <lineage>
        <taxon>Eukaryota</taxon>
        <taxon>Fungi</taxon>
        <taxon>Dikarya</taxon>
        <taxon>Ascomycota</taxon>
        <taxon>Pezizomycotina</taxon>
        <taxon>Dothideomycetes</taxon>
        <taxon>Pleosporomycetidae</taxon>
        <taxon>Pleosporales</taxon>
        <taxon>Pleosporineae</taxon>
        <taxon>Didymellaceae</taxon>
        <taxon>Ascochyta</taxon>
    </lineage>
</organism>
<feature type="compositionally biased region" description="Polar residues" evidence="1">
    <location>
        <begin position="70"/>
        <end position="86"/>
    </location>
</feature>